<proteinExistence type="predicted"/>
<organism evidence="1 2">
    <name type="scientific">Hydnum rufescens UP504</name>
    <dbReference type="NCBI Taxonomy" id="1448309"/>
    <lineage>
        <taxon>Eukaryota</taxon>
        <taxon>Fungi</taxon>
        <taxon>Dikarya</taxon>
        <taxon>Basidiomycota</taxon>
        <taxon>Agaricomycotina</taxon>
        <taxon>Agaricomycetes</taxon>
        <taxon>Cantharellales</taxon>
        <taxon>Hydnaceae</taxon>
        <taxon>Hydnum</taxon>
    </lineage>
</organism>
<comment type="caution">
    <text evidence="1">The sequence shown here is derived from an EMBL/GenBank/DDBJ whole genome shotgun (WGS) entry which is preliminary data.</text>
</comment>
<protein>
    <submittedName>
        <fullName evidence="1">Uncharacterized protein</fullName>
    </submittedName>
</protein>
<keyword evidence="2" id="KW-1185">Reference proteome</keyword>
<accession>A0A9P6AGT6</accession>
<name>A0A9P6AGT6_9AGAM</name>
<sequence length="64" mass="7269">MVNLLSPACIALLCWIFATIWSRYLFSPFECARLLSDRRPLSGSIARAIYPGIVMPRLEVAKNR</sequence>
<evidence type="ECO:0000313" key="1">
    <source>
        <dbReference type="EMBL" id="KAF9505065.1"/>
    </source>
</evidence>
<dbReference type="EMBL" id="MU129176">
    <property type="protein sequence ID" value="KAF9505065.1"/>
    <property type="molecule type" value="Genomic_DNA"/>
</dbReference>
<evidence type="ECO:0000313" key="2">
    <source>
        <dbReference type="Proteomes" id="UP000886523"/>
    </source>
</evidence>
<gene>
    <name evidence="1" type="ORF">BS47DRAFT_579686</name>
</gene>
<dbReference type="AlphaFoldDB" id="A0A9P6AGT6"/>
<dbReference type="Proteomes" id="UP000886523">
    <property type="component" value="Unassembled WGS sequence"/>
</dbReference>
<reference evidence="1" key="1">
    <citation type="journal article" date="2020" name="Nat. Commun.">
        <title>Large-scale genome sequencing of mycorrhizal fungi provides insights into the early evolution of symbiotic traits.</title>
        <authorList>
            <person name="Miyauchi S."/>
            <person name="Kiss E."/>
            <person name="Kuo A."/>
            <person name="Drula E."/>
            <person name="Kohler A."/>
            <person name="Sanchez-Garcia M."/>
            <person name="Morin E."/>
            <person name="Andreopoulos B."/>
            <person name="Barry K.W."/>
            <person name="Bonito G."/>
            <person name="Buee M."/>
            <person name="Carver A."/>
            <person name="Chen C."/>
            <person name="Cichocki N."/>
            <person name="Clum A."/>
            <person name="Culley D."/>
            <person name="Crous P.W."/>
            <person name="Fauchery L."/>
            <person name="Girlanda M."/>
            <person name="Hayes R.D."/>
            <person name="Keri Z."/>
            <person name="LaButti K."/>
            <person name="Lipzen A."/>
            <person name="Lombard V."/>
            <person name="Magnuson J."/>
            <person name="Maillard F."/>
            <person name="Murat C."/>
            <person name="Nolan M."/>
            <person name="Ohm R.A."/>
            <person name="Pangilinan J."/>
            <person name="Pereira M.F."/>
            <person name="Perotto S."/>
            <person name="Peter M."/>
            <person name="Pfister S."/>
            <person name="Riley R."/>
            <person name="Sitrit Y."/>
            <person name="Stielow J.B."/>
            <person name="Szollosi G."/>
            <person name="Zifcakova L."/>
            <person name="Stursova M."/>
            <person name="Spatafora J.W."/>
            <person name="Tedersoo L."/>
            <person name="Vaario L.M."/>
            <person name="Yamada A."/>
            <person name="Yan M."/>
            <person name="Wang P."/>
            <person name="Xu J."/>
            <person name="Bruns T."/>
            <person name="Baldrian P."/>
            <person name="Vilgalys R."/>
            <person name="Dunand C."/>
            <person name="Henrissat B."/>
            <person name="Grigoriev I.V."/>
            <person name="Hibbett D."/>
            <person name="Nagy L.G."/>
            <person name="Martin F.M."/>
        </authorList>
    </citation>
    <scope>NUCLEOTIDE SEQUENCE</scope>
    <source>
        <strain evidence="1">UP504</strain>
    </source>
</reference>